<dbReference type="AlphaFoldDB" id="A0A1X0ZJM6"/>
<evidence type="ECO:0000313" key="1">
    <source>
        <dbReference type="EMBL" id="ORL58796.1"/>
    </source>
</evidence>
<proteinExistence type="predicted"/>
<reference evidence="1 2" key="1">
    <citation type="submission" date="2017-04" db="EMBL/GenBank/DDBJ databases">
        <title>Presence of VIM-2 positive Pseudomonas species in chickens and their surrounding environment.</title>
        <authorList>
            <person name="Zhang R."/>
        </authorList>
    </citation>
    <scope>NUCLEOTIDE SEQUENCE [LARGE SCALE GENOMIC DNA]</scope>
    <source>
        <strain evidence="1 2">DZ-C18</strain>
    </source>
</reference>
<evidence type="ECO:0000313" key="2">
    <source>
        <dbReference type="Proteomes" id="UP000193675"/>
    </source>
</evidence>
<comment type="caution">
    <text evidence="1">The sequence shown here is derived from an EMBL/GenBank/DDBJ whole genome shotgun (WGS) entry which is preliminary data.</text>
</comment>
<protein>
    <submittedName>
        <fullName evidence="1">Uncharacterized protein</fullName>
    </submittedName>
</protein>
<sequence length="98" mass="10402">MLKPHVGLLLAGPSSIISGADHLGHGGLSGLTILGGMLMFGCCGAESLKFKSPSEEIDHRRLNELFAALKGQGWNVQQVAEVEKCNCPCHVDGRQVMC</sequence>
<gene>
    <name evidence="1" type="ORF">B7H17_25035</name>
</gene>
<organism evidence="1 2">
    <name type="scientific">Pseudomonas putida</name>
    <name type="common">Arthrobacter siderocapsulatus</name>
    <dbReference type="NCBI Taxonomy" id="303"/>
    <lineage>
        <taxon>Bacteria</taxon>
        <taxon>Pseudomonadati</taxon>
        <taxon>Pseudomonadota</taxon>
        <taxon>Gammaproteobacteria</taxon>
        <taxon>Pseudomonadales</taxon>
        <taxon>Pseudomonadaceae</taxon>
        <taxon>Pseudomonas</taxon>
    </lineage>
</organism>
<dbReference type="EMBL" id="NBWC01000049">
    <property type="protein sequence ID" value="ORL58796.1"/>
    <property type="molecule type" value="Genomic_DNA"/>
</dbReference>
<dbReference type="Proteomes" id="UP000193675">
    <property type="component" value="Unassembled WGS sequence"/>
</dbReference>
<accession>A0A1X0ZJM6</accession>
<name>A0A1X0ZJM6_PSEPU</name>